<evidence type="ECO:0000256" key="3">
    <source>
        <dbReference type="ARBA" id="ARBA00022525"/>
    </source>
</evidence>
<sequence>MVKLLASAFVATLAAIAAATPVLPRENTNSTPTAGSGVSPTDSASIKALQTALLLSAGFSDRQNVLLPNPPDATNITFQFINNTVNAPTGGTIALTTLNNFPALIGTNVGMAIGFVNPCGLNVPHNHPRANEFLTVISGTLIGGLILEVNPGGAGDVVGQPKPVNGPLPQVNATLENFKGMLFPQGETHFQFNPTCKPALFAAAFDSSDPGRTQIARNFFSAYPDEEVLIAAVGGNLETLDPARIEQFREQIPTAFAVQIESCVKRCGIPHAKV</sequence>
<feature type="chain" id="PRO_5026289204" evidence="6">
    <location>
        <begin position="20"/>
        <end position="274"/>
    </location>
</feature>
<evidence type="ECO:0000256" key="2">
    <source>
        <dbReference type="ARBA" id="ARBA00007456"/>
    </source>
</evidence>
<dbReference type="SUPFAM" id="SSF51182">
    <property type="entry name" value="RmlC-like cupins"/>
    <property type="match status" value="1"/>
</dbReference>
<dbReference type="Pfam" id="PF00190">
    <property type="entry name" value="Cupin_1"/>
    <property type="match status" value="1"/>
</dbReference>
<dbReference type="Gene3D" id="2.60.120.10">
    <property type="entry name" value="Jelly Rolls"/>
    <property type="match status" value="1"/>
</dbReference>
<keyword evidence="4" id="KW-0479">Metal-binding</keyword>
<evidence type="ECO:0000313" key="8">
    <source>
        <dbReference type="EMBL" id="KAF2686077.1"/>
    </source>
</evidence>
<dbReference type="GO" id="GO:0005576">
    <property type="term" value="C:extracellular region"/>
    <property type="evidence" value="ECO:0007669"/>
    <property type="project" value="UniProtKB-SubCell"/>
</dbReference>
<evidence type="ECO:0000256" key="5">
    <source>
        <dbReference type="ARBA" id="ARBA00023211"/>
    </source>
</evidence>
<evidence type="ECO:0000256" key="4">
    <source>
        <dbReference type="ARBA" id="ARBA00022723"/>
    </source>
</evidence>
<keyword evidence="5" id="KW-0464">Manganese</keyword>
<reference evidence="8" key="1">
    <citation type="journal article" date="2020" name="Stud. Mycol.">
        <title>101 Dothideomycetes genomes: a test case for predicting lifestyles and emergence of pathogens.</title>
        <authorList>
            <person name="Haridas S."/>
            <person name="Albert R."/>
            <person name="Binder M."/>
            <person name="Bloem J."/>
            <person name="Labutti K."/>
            <person name="Salamov A."/>
            <person name="Andreopoulos B."/>
            <person name="Baker S."/>
            <person name="Barry K."/>
            <person name="Bills G."/>
            <person name="Bluhm B."/>
            <person name="Cannon C."/>
            <person name="Castanera R."/>
            <person name="Culley D."/>
            <person name="Daum C."/>
            <person name="Ezra D."/>
            <person name="Gonzalez J."/>
            <person name="Henrissat B."/>
            <person name="Kuo A."/>
            <person name="Liang C."/>
            <person name="Lipzen A."/>
            <person name="Lutzoni F."/>
            <person name="Magnuson J."/>
            <person name="Mondo S."/>
            <person name="Nolan M."/>
            <person name="Ohm R."/>
            <person name="Pangilinan J."/>
            <person name="Park H.-J."/>
            <person name="Ramirez L."/>
            <person name="Alfaro M."/>
            <person name="Sun H."/>
            <person name="Tritt A."/>
            <person name="Yoshinaga Y."/>
            <person name="Zwiers L.-H."/>
            <person name="Turgeon B."/>
            <person name="Goodwin S."/>
            <person name="Spatafora J."/>
            <person name="Crous P."/>
            <person name="Grigoriev I."/>
        </authorList>
    </citation>
    <scope>NUCLEOTIDE SEQUENCE</scope>
    <source>
        <strain evidence="8">CBS 122367</strain>
    </source>
</reference>
<evidence type="ECO:0000256" key="6">
    <source>
        <dbReference type="SAM" id="SignalP"/>
    </source>
</evidence>
<feature type="domain" description="Cupin type-1" evidence="7">
    <location>
        <begin position="76"/>
        <end position="241"/>
    </location>
</feature>
<dbReference type="AlphaFoldDB" id="A0A6G1J6B6"/>
<dbReference type="SMART" id="SM00835">
    <property type="entry name" value="Cupin_1"/>
    <property type="match status" value="1"/>
</dbReference>
<organism evidence="8 9">
    <name type="scientific">Lentithecium fluviatile CBS 122367</name>
    <dbReference type="NCBI Taxonomy" id="1168545"/>
    <lineage>
        <taxon>Eukaryota</taxon>
        <taxon>Fungi</taxon>
        <taxon>Dikarya</taxon>
        <taxon>Ascomycota</taxon>
        <taxon>Pezizomycotina</taxon>
        <taxon>Dothideomycetes</taxon>
        <taxon>Pleosporomycetidae</taxon>
        <taxon>Pleosporales</taxon>
        <taxon>Massarineae</taxon>
        <taxon>Lentitheciaceae</taxon>
        <taxon>Lentithecium</taxon>
    </lineage>
</organism>
<dbReference type="EMBL" id="MU005577">
    <property type="protein sequence ID" value="KAF2686077.1"/>
    <property type="molecule type" value="Genomic_DNA"/>
</dbReference>
<dbReference type="GO" id="GO:0030145">
    <property type="term" value="F:manganese ion binding"/>
    <property type="evidence" value="ECO:0007669"/>
    <property type="project" value="InterPro"/>
</dbReference>
<protein>
    <submittedName>
        <fullName evidence="8">RmlC-like cupin</fullName>
    </submittedName>
</protein>
<accession>A0A6G1J6B6</accession>
<dbReference type="PANTHER" id="PTHR31238">
    <property type="entry name" value="GERMIN-LIKE PROTEIN SUBFAMILY 3 MEMBER 3"/>
    <property type="match status" value="1"/>
</dbReference>
<name>A0A6G1J6B6_9PLEO</name>
<evidence type="ECO:0000313" key="9">
    <source>
        <dbReference type="Proteomes" id="UP000799291"/>
    </source>
</evidence>
<dbReference type="InterPro" id="IPR006045">
    <property type="entry name" value="Cupin_1"/>
</dbReference>
<dbReference type="InterPro" id="IPR001929">
    <property type="entry name" value="Germin"/>
</dbReference>
<dbReference type="InterPro" id="IPR011051">
    <property type="entry name" value="RmlC_Cupin_sf"/>
</dbReference>
<comment type="subcellular location">
    <subcellularLocation>
        <location evidence="1">Secreted</location>
    </subcellularLocation>
</comment>
<feature type="signal peptide" evidence="6">
    <location>
        <begin position="1"/>
        <end position="19"/>
    </location>
</feature>
<proteinExistence type="inferred from homology"/>
<gene>
    <name evidence="8" type="ORF">K458DRAFT_299126</name>
</gene>
<dbReference type="CDD" id="cd02241">
    <property type="entry name" value="cupin_OxOx"/>
    <property type="match status" value="1"/>
</dbReference>
<keyword evidence="9" id="KW-1185">Reference proteome</keyword>
<evidence type="ECO:0000256" key="1">
    <source>
        <dbReference type="ARBA" id="ARBA00004613"/>
    </source>
</evidence>
<keyword evidence="6" id="KW-0732">Signal</keyword>
<comment type="similarity">
    <text evidence="2">Belongs to the germin family.</text>
</comment>
<evidence type="ECO:0000259" key="7">
    <source>
        <dbReference type="SMART" id="SM00835"/>
    </source>
</evidence>
<dbReference type="Proteomes" id="UP000799291">
    <property type="component" value="Unassembled WGS sequence"/>
</dbReference>
<keyword evidence="3" id="KW-0964">Secreted</keyword>
<dbReference type="InterPro" id="IPR014710">
    <property type="entry name" value="RmlC-like_jellyroll"/>
</dbReference>
<dbReference type="OrthoDB" id="1921208at2759"/>